<sequence length="102" mass="11542">MAYLRTPKAQRQTTVSDIKAEARRRIIAVMNEDKQRNTLAAGLEATMTYGADPANWPPDLQQRQADAMAAWAEIERLRTRSDEIELMDPLPEDVTDDGLWLG</sequence>
<evidence type="ECO:0000313" key="1">
    <source>
        <dbReference type="EMBL" id="MFC3704459.1"/>
    </source>
</evidence>
<comment type="caution">
    <text evidence="1">The sequence shown here is derived from an EMBL/GenBank/DDBJ whole genome shotgun (WGS) entry which is preliminary data.</text>
</comment>
<accession>A0ABV7WZY7</accession>
<reference evidence="2" key="1">
    <citation type="journal article" date="2019" name="Int. J. Syst. Evol. Microbiol.">
        <title>The Global Catalogue of Microorganisms (GCM) 10K type strain sequencing project: providing services to taxonomists for standard genome sequencing and annotation.</title>
        <authorList>
            <consortium name="The Broad Institute Genomics Platform"/>
            <consortium name="The Broad Institute Genome Sequencing Center for Infectious Disease"/>
            <person name="Wu L."/>
            <person name="Ma J."/>
        </authorList>
    </citation>
    <scope>NUCLEOTIDE SEQUENCE [LARGE SCALE GENOMIC DNA]</scope>
    <source>
        <strain evidence="2">KCTC 42281</strain>
    </source>
</reference>
<dbReference type="Proteomes" id="UP001595613">
    <property type="component" value="Unassembled WGS sequence"/>
</dbReference>
<proteinExistence type="predicted"/>
<dbReference type="RefSeq" id="WP_380096081.1">
    <property type="nucleotide sequence ID" value="NZ_JBHRYD010000004.1"/>
</dbReference>
<protein>
    <submittedName>
        <fullName evidence="1">Uncharacterized protein</fullName>
    </submittedName>
</protein>
<evidence type="ECO:0000313" key="2">
    <source>
        <dbReference type="Proteomes" id="UP001595613"/>
    </source>
</evidence>
<gene>
    <name evidence="1" type="ORF">ACFOOL_06800</name>
</gene>
<name>A0ABV7WZY7_9HYPH</name>
<organism evidence="1 2">
    <name type="scientific">Devosia honganensis</name>
    <dbReference type="NCBI Taxonomy" id="1610527"/>
    <lineage>
        <taxon>Bacteria</taxon>
        <taxon>Pseudomonadati</taxon>
        <taxon>Pseudomonadota</taxon>
        <taxon>Alphaproteobacteria</taxon>
        <taxon>Hyphomicrobiales</taxon>
        <taxon>Devosiaceae</taxon>
        <taxon>Devosia</taxon>
    </lineage>
</organism>
<dbReference type="EMBL" id="JBHRYD010000004">
    <property type="protein sequence ID" value="MFC3704459.1"/>
    <property type="molecule type" value="Genomic_DNA"/>
</dbReference>
<keyword evidence="2" id="KW-1185">Reference proteome</keyword>